<keyword evidence="11" id="KW-1185">Reference proteome</keyword>
<evidence type="ECO:0000259" key="9">
    <source>
        <dbReference type="PROSITE" id="PS50835"/>
    </source>
</evidence>
<dbReference type="OrthoDB" id="10055367at2759"/>
<keyword evidence="2" id="KW-1003">Cell membrane</keyword>
<keyword evidence="7" id="KW-0393">Immunoglobulin domain</keyword>
<reference evidence="10 11" key="1">
    <citation type="journal article" date="2019" name="Genome Biol. Evol.">
        <title>Whole-Genome Sequencing of the Giant Devil Catfish, Bagarius yarrelli.</title>
        <authorList>
            <person name="Jiang W."/>
            <person name="Lv Y."/>
            <person name="Cheng L."/>
            <person name="Yang K."/>
            <person name="Chao B."/>
            <person name="Wang X."/>
            <person name="Li Y."/>
            <person name="Pan X."/>
            <person name="You X."/>
            <person name="Zhang Y."/>
            <person name="Yang J."/>
            <person name="Li J."/>
            <person name="Zhang X."/>
            <person name="Liu S."/>
            <person name="Sun C."/>
            <person name="Yang J."/>
            <person name="Shi Q."/>
        </authorList>
    </citation>
    <scope>NUCLEOTIDE SEQUENCE [LARGE SCALE GENOMIC DNA]</scope>
    <source>
        <strain evidence="10">JWS20170419001</strain>
        <tissue evidence="10">Muscle</tissue>
    </source>
</reference>
<dbReference type="GO" id="GO:0007411">
    <property type="term" value="P:axon guidance"/>
    <property type="evidence" value="ECO:0007669"/>
    <property type="project" value="TreeGrafter"/>
</dbReference>
<dbReference type="FunFam" id="2.60.40.10:FF:000357">
    <property type="entry name" value="Fc receptor like 1"/>
    <property type="match status" value="2"/>
</dbReference>
<dbReference type="InterPro" id="IPR036179">
    <property type="entry name" value="Ig-like_dom_sf"/>
</dbReference>
<protein>
    <submittedName>
        <fullName evidence="10">Basement membrane-specific heparan sulfate proteoglycan core protein</fullName>
    </submittedName>
</protein>
<evidence type="ECO:0000256" key="2">
    <source>
        <dbReference type="ARBA" id="ARBA00022475"/>
    </source>
</evidence>
<dbReference type="InterPro" id="IPR013783">
    <property type="entry name" value="Ig-like_fold"/>
</dbReference>
<dbReference type="GO" id="GO:0098632">
    <property type="term" value="F:cell-cell adhesion mediator activity"/>
    <property type="evidence" value="ECO:0007669"/>
    <property type="project" value="TreeGrafter"/>
</dbReference>
<dbReference type="SUPFAM" id="SSF48726">
    <property type="entry name" value="Immunoglobulin"/>
    <property type="match status" value="4"/>
</dbReference>
<name>A0A556VAD6_BAGYA</name>
<evidence type="ECO:0000256" key="8">
    <source>
        <dbReference type="SAM" id="SignalP"/>
    </source>
</evidence>
<dbReference type="InterPro" id="IPR003598">
    <property type="entry name" value="Ig_sub2"/>
</dbReference>
<dbReference type="GO" id="GO:0005886">
    <property type="term" value="C:plasma membrane"/>
    <property type="evidence" value="ECO:0007669"/>
    <property type="project" value="UniProtKB-SubCell"/>
</dbReference>
<keyword evidence="6" id="KW-0325">Glycoprotein</keyword>
<organism evidence="10 11">
    <name type="scientific">Bagarius yarrelli</name>
    <name type="common">Goonch</name>
    <name type="synonym">Bagrus yarrelli</name>
    <dbReference type="NCBI Taxonomy" id="175774"/>
    <lineage>
        <taxon>Eukaryota</taxon>
        <taxon>Metazoa</taxon>
        <taxon>Chordata</taxon>
        <taxon>Craniata</taxon>
        <taxon>Vertebrata</taxon>
        <taxon>Euteleostomi</taxon>
        <taxon>Actinopterygii</taxon>
        <taxon>Neopterygii</taxon>
        <taxon>Teleostei</taxon>
        <taxon>Ostariophysi</taxon>
        <taxon>Siluriformes</taxon>
        <taxon>Sisoridae</taxon>
        <taxon>Sisorinae</taxon>
        <taxon>Bagarius</taxon>
    </lineage>
</organism>
<evidence type="ECO:0000256" key="4">
    <source>
        <dbReference type="ARBA" id="ARBA00023136"/>
    </source>
</evidence>
<dbReference type="SMART" id="SM00409">
    <property type="entry name" value="IG"/>
    <property type="match status" value="4"/>
</dbReference>
<dbReference type="GO" id="GO:0030424">
    <property type="term" value="C:axon"/>
    <property type="evidence" value="ECO:0007669"/>
    <property type="project" value="TreeGrafter"/>
</dbReference>
<comment type="subcellular location">
    <subcellularLocation>
        <location evidence="1">Cell membrane</location>
    </subcellularLocation>
</comment>
<proteinExistence type="predicted"/>
<evidence type="ECO:0000256" key="7">
    <source>
        <dbReference type="ARBA" id="ARBA00023319"/>
    </source>
</evidence>
<feature type="domain" description="Ig-like" evidence="9">
    <location>
        <begin position="113"/>
        <end position="200"/>
    </location>
</feature>
<keyword evidence="3 8" id="KW-0732">Signal</keyword>
<feature type="domain" description="Ig-like" evidence="9">
    <location>
        <begin position="22"/>
        <end position="108"/>
    </location>
</feature>
<accession>A0A556VAD6</accession>
<dbReference type="GO" id="GO:0070593">
    <property type="term" value="P:dendrite self-avoidance"/>
    <property type="evidence" value="ECO:0007669"/>
    <property type="project" value="TreeGrafter"/>
</dbReference>
<comment type="caution">
    <text evidence="10">The sequence shown here is derived from an EMBL/GenBank/DDBJ whole genome shotgun (WGS) entry which is preliminary data.</text>
</comment>
<dbReference type="InterPro" id="IPR007110">
    <property type="entry name" value="Ig-like_dom"/>
</dbReference>
<evidence type="ECO:0000256" key="3">
    <source>
        <dbReference type="ARBA" id="ARBA00022729"/>
    </source>
</evidence>
<dbReference type="EMBL" id="VCAZ01000191">
    <property type="protein sequence ID" value="TTE81756.1"/>
    <property type="molecule type" value="Genomic_DNA"/>
</dbReference>
<feature type="domain" description="Ig-like" evidence="9">
    <location>
        <begin position="298"/>
        <end position="382"/>
    </location>
</feature>
<evidence type="ECO:0000256" key="1">
    <source>
        <dbReference type="ARBA" id="ARBA00004236"/>
    </source>
</evidence>
<feature type="domain" description="Ig-like" evidence="9">
    <location>
        <begin position="211"/>
        <end position="293"/>
    </location>
</feature>
<dbReference type="SMART" id="SM00408">
    <property type="entry name" value="IGc2"/>
    <property type="match status" value="4"/>
</dbReference>
<dbReference type="GO" id="GO:0007156">
    <property type="term" value="P:homophilic cell adhesion via plasma membrane adhesion molecules"/>
    <property type="evidence" value="ECO:0007669"/>
    <property type="project" value="TreeGrafter"/>
</dbReference>
<dbReference type="PROSITE" id="PS50835">
    <property type="entry name" value="IG_LIKE"/>
    <property type="match status" value="4"/>
</dbReference>
<keyword evidence="4" id="KW-0472">Membrane</keyword>
<evidence type="ECO:0000313" key="11">
    <source>
        <dbReference type="Proteomes" id="UP000319801"/>
    </source>
</evidence>
<dbReference type="PANTHER" id="PTHR10075">
    <property type="entry name" value="BASIGIN RELATED"/>
    <property type="match status" value="1"/>
</dbReference>
<dbReference type="AlphaFoldDB" id="A0A556VAD6"/>
<evidence type="ECO:0000313" key="10">
    <source>
        <dbReference type="EMBL" id="TTE81756.1"/>
    </source>
</evidence>
<dbReference type="Gene3D" id="2.60.40.10">
    <property type="entry name" value="Immunoglobulins"/>
    <property type="match status" value="4"/>
</dbReference>
<dbReference type="FunFam" id="2.60.40.10:FF:001452">
    <property type="entry name" value="Uncharacterized protein, isoform F"/>
    <property type="match status" value="1"/>
</dbReference>
<dbReference type="PANTHER" id="PTHR10075:SF100">
    <property type="entry name" value="FASCICLIN-2"/>
    <property type="match status" value="1"/>
</dbReference>
<feature type="signal peptide" evidence="8">
    <location>
        <begin position="1"/>
        <end position="19"/>
    </location>
</feature>
<evidence type="ECO:0000256" key="5">
    <source>
        <dbReference type="ARBA" id="ARBA00023157"/>
    </source>
</evidence>
<dbReference type="InterPro" id="IPR003599">
    <property type="entry name" value="Ig_sub"/>
</dbReference>
<feature type="chain" id="PRO_5022162874" evidence="8">
    <location>
        <begin position="20"/>
        <end position="435"/>
    </location>
</feature>
<keyword evidence="5" id="KW-1015">Disulfide bond</keyword>
<dbReference type="Pfam" id="PF13927">
    <property type="entry name" value="Ig_3"/>
    <property type="match status" value="4"/>
</dbReference>
<dbReference type="Proteomes" id="UP000319801">
    <property type="component" value="Unassembled WGS sequence"/>
</dbReference>
<gene>
    <name evidence="10" type="ORF">Baya_14966</name>
</gene>
<sequence length="435" mass="46386">MLSPSTFLLYPASLGLIWAQKPVVTVEPRSVAVKQDEAVSIRCRVTSGAQPVQLEWKRPNNQPLADNVKVGPDGSVLTIAYARPGNQGQYRCIATNEQGRSVVTATVTVNQPPKVSVTPAGQVKVKVGGVTSLQCSASGKPRPAITWFKQQAGREIKLVSTTTSSSLTAKVTITEPQDSGTFVCRAQNKDGTSEEKVALKVEGGASVSIEPKATVHPKDMTVLEGQTVIMHCQATGSPTPVITWSKLRAPLPWQHKAEGGTLTLNNVGRQDSGQYICNATNSAGFSEAYVLMEVDTPPYATTVPDQVTARRGDSMRVQCIAHGSHPISYIWTRVGGAAMSSAAKLTKEGVLMIPQLKASDGGTYKCVATNHIGSSETFAIVTVRELELMFAMNWNVIELRSMVEAAPTSVIGSHVSPVRFRSRDLGTSPDSGGKT</sequence>
<evidence type="ECO:0000256" key="6">
    <source>
        <dbReference type="ARBA" id="ARBA00023180"/>
    </source>
</evidence>